<keyword evidence="3" id="KW-1185">Reference proteome</keyword>
<dbReference type="VEuPathDB" id="FungiDB:ASPGLDRAFT_117072"/>
<reference evidence="3" key="1">
    <citation type="journal article" date="2017" name="Genome Biol.">
        <title>Comparative genomics reveals high biological diversity and specific adaptations in the industrially and medically important fungal genus Aspergillus.</title>
        <authorList>
            <person name="de Vries R.P."/>
            <person name="Riley R."/>
            <person name="Wiebenga A."/>
            <person name="Aguilar-Osorio G."/>
            <person name="Amillis S."/>
            <person name="Uchima C.A."/>
            <person name="Anderluh G."/>
            <person name="Asadollahi M."/>
            <person name="Askin M."/>
            <person name="Barry K."/>
            <person name="Battaglia E."/>
            <person name="Bayram O."/>
            <person name="Benocci T."/>
            <person name="Braus-Stromeyer S.A."/>
            <person name="Caldana C."/>
            <person name="Canovas D."/>
            <person name="Cerqueira G.C."/>
            <person name="Chen F."/>
            <person name="Chen W."/>
            <person name="Choi C."/>
            <person name="Clum A."/>
            <person name="Dos Santos R.A."/>
            <person name="Damasio A.R."/>
            <person name="Diallinas G."/>
            <person name="Emri T."/>
            <person name="Fekete E."/>
            <person name="Flipphi M."/>
            <person name="Freyberg S."/>
            <person name="Gallo A."/>
            <person name="Gournas C."/>
            <person name="Habgood R."/>
            <person name="Hainaut M."/>
            <person name="Harispe M.L."/>
            <person name="Henrissat B."/>
            <person name="Hilden K.S."/>
            <person name="Hope R."/>
            <person name="Hossain A."/>
            <person name="Karabika E."/>
            <person name="Karaffa L."/>
            <person name="Karanyi Z."/>
            <person name="Krasevec N."/>
            <person name="Kuo A."/>
            <person name="Kusch H."/>
            <person name="LaButti K."/>
            <person name="Lagendijk E.L."/>
            <person name="Lapidus A."/>
            <person name="Levasseur A."/>
            <person name="Lindquist E."/>
            <person name="Lipzen A."/>
            <person name="Logrieco A.F."/>
            <person name="MacCabe A."/>
            <person name="Maekelae M.R."/>
            <person name="Malavazi I."/>
            <person name="Melin P."/>
            <person name="Meyer V."/>
            <person name="Mielnichuk N."/>
            <person name="Miskei M."/>
            <person name="Molnar A.P."/>
            <person name="Mule G."/>
            <person name="Ngan C.Y."/>
            <person name="Orejas M."/>
            <person name="Orosz E."/>
            <person name="Ouedraogo J.P."/>
            <person name="Overkamp K.M."/>
            <person name="Park H.-S."/>
            <person name="Perrone G."/>
            <person name="Piumi F."/>
            <person name="Punt P.J."/>
            <person name="Ram A.F."/>
            <person name="Ramon A."/>
            <person name="Rauscher S."/>
            <person name="Record E."/>
            <person name="Riano-Pachon D.M."/>
            <person name="Robert V."/>
            <person name="Roehrig J."/>
            <person name="Ruller R."/>
            <person name="Salamov A."/>
            <person name="Salih N.S."/>
            <person name="Samson R.A."/>
            <person name="Sandor E."/>
            <person name="Sanguinetti M."/>
            <person name="Schuetze T."/>
            <person name="Sepcic K."/>
            <person name="Shelest E."/>
            <person name="Sherlock G."/>
            <person name="Sophianopoulou V."/>
            <person name="Squina F.M."/>
            <person name="Sun H."/>
            <person name="Susca A."/>
            <person name="Todd R.B."/>
            <person name="Tsang A."/>
            <person name="Unkles S.E."/>
            <person name="van de Wiele N."/>
            <person name="van Rossen-Uffink D."/>
            <person name="Oliveira J.V."/>
            <person name="Vesth T.C."/>
            <person name="Visser J."/>
            <person name="Yu J.-H."/>
            <person name="Zhou M."/>
            <person name="Andersen M.R."/>
            <person name="Archer D.B."/>
            <person name="Baker S.E."/>
            <person name="Benoit I."/>
            <person name="Brakhage A.A."/>
            <person name="Braus G.H."/>
            <person name="Fischer R."/>
            <person name="Frisvad J.C."/>
            <person name="Goldman G.H."/>
            <person name="Houbraken J."/>
            <person name="Oakley B."/>
            <person name="Pocsi I."/>
            <person name="Scazzocchio C."/>
            <person name="Seiboth B."/>
            <person name="vanKuyk P.A."/>
            <person name="Wortman J."/>
            <person name="Dyer P.S."/>
            <person name="Grigoriev I.V."/>
        </authorList>
    </citation>
    <scope>NUCLEOTIDE SEQUENCE [LARGE SCALE GENOMIC DNA]</scope>
    <source>
        <strain evidence="3">CBS 516.65</strain>
    </source>
</reference>
<dbReference type="RefSeq" id="XP_022405141.1">
    <property type="nucleotide sequence ID" value="XM_022539834.1"/>
</dbReference>
<gene>
    <name evidence="2" type="ORF">ASPGLDRAFT_117072</name>
</gene>
<feature type="region of interest" description="Disordered" evidence="1">
    <location>
        <begin position="1"/>
        <end position="56"/>
    </location>
</feature>
<sequence>MGLFDWFKSSKQEDSSQQPTWDPNTMTMNQPSSPSAPTTERVVTQQPNSQENVQTNLRGGAGAGDICCGVCTGLLCFECCEDCC</sequence>
<protein>
    <recommendedName>
        <fullName evidence="4">Cysteine-rich transmembrane CYSTM domain-containing protein</fullName>
    </recommendedName>
</protein>
<evidence type="ECO:0000256" key="1">
    <source>
        <dbReference type="SAM" id="MobiDB-lite"/>
    </source>
</evidence>
<evidence type="ECO:0008006" key="4">
    <source>
        <dbReference type="Google" id="ProtNLM"/>
    </source>
</evidence>
<dbReference type="OrthoDB" id="4153865at2759"/>
<dbReference type="AlphaFoldDB" id="A0A1L9VX39"/>
<name>A0A1L9VX39_ASPGL</name>
<dbReference type="GeneID" id="34456095"/>
<evidence type="ECO:0000313" key="3">
    <source>
        <dbReference type="Proteomes" id="UP000184300"/>
    </source>
</evidence>
<dbReference type="Proteomes" id="UP000184300">
    <property type="component" value="Unassembled WGS sequence"/>
</dbReference>
<dbReference type="EMBL" id="KV878889">
    <property type="protein sequence ID" value="OJJ88465.1"/>
    <property type="molecule type" value="Genomic_DNA"/>
</dbReference>
<evidence type="ECO:0000313" key="2">
    <source>
        <dbReference type="EMBL" id="OJJ88465.1"/>
    </source>
</evidence>
<organism evidence="2 3">
    <name type="scientific">Aspergillus glaucus CBS 516.65</name>
    <dbReference type="NCBI Taxonomy" id="1160497"/>
    <lineage>
        <taxon>Eukaryota</taxon>
        <taxon>Fungi</taxon>
        <taxon>Dikarya</taxon>
        <taxon>Ascomycota</taxon>
        <taxon>Pezizomycotina</taxon>
        <taxon>Eurotiomycetes</taxon>
        <taxon>Eurotiomycetidae</taxon>
        <taxon>Eurotiales</taxon>
        <taxon>Aspergillaceae</taxon>
        <taxon>Aspergillus</taxon>
        <taxon>Aspergillus subgen. Aspergillus</taxon>
    </lineage>
</organism>
<feature type="compositionally biased region" description="Polar residues" evidence="1">
    <location>
        <begin position="15"/>
        <end position="56"/>
    </location>
</feature>
<proteinExistence type="predicted"/>
<accession>A0A1L9VX39</accession>